<dbReference type="PANTHER" id="PTHR42770:SF18">
    <property type="entry name" value="ARGININE_AGMATINE ANTIPORTER"/>
    <property type="match status" value="1"/>
</dbReference>
<evidence type="ECO:0000256" key="7">
    <source>
        <dbReference type="ARBA" id="ARBA00023136"/>
    </source>
</evidence>
<comment type="function">
    <text evidence="8">Major component of the acid-resistance (AR) system allowing enteric pathogens to survive the acidic environment in the stomach. Exchanges extracellular arginine for its intracellular decarboxylation product agmatine (Agm) thereby expelling intracellular protons. Probably undergoes several conformational states in order to translocate the substrate across the membrane; keeps the substrate accessible to only 1 side of the membrane at a time by opening and closing 3 membrane-internal gates.</text>
</comment>
<evidence type="ECO:0000313" key="10">
    <source>
        <dbReference type="EMBL" id="QSQ20362.1"/>
    </source>
</evidence>
<evidence type="ECO:0000256" key="9">
    <source>
        <dbReference type="SAM" id="Phobius"/>
    </source>
</evidence>
<comment type="subcellular location">
    <subcellularLocation>
        <location evidence="1">Cell membrane</location>
        <topology evidence="1">Multi-pass membrane protein</topology>
    </subcellularLocation>
</comment>
<dbReference type="Gene3D" id="1.20.1740.10">
    <property type="entry name" value="Amino acid/polyamine transporter I"/>
    <property type="match status" value="1"/>
</dbReference>
<keyword evidence="7 9" id="KW-0472">Membrane</keyword>
<evidence type="ECO:0000256" key="3">
    <source>
        <dbReference type="ARBA" id="ARBA00021069"/>
    </source>
</evidence>
<dbReference type="Proteomes" id="UP000662747">
    <property type="component" value="Chromosome"/>
</dbReference>
<dbReference type="PIRSF" id="PIRSF006060">
    <property type="entry name" value="AA_transporter"/>
    <property type="match status" value="1"/>
</dbReference>
<evidence type="ECO:0000256" key="8">
    <source>
        <dbReference type="ARBA" id="ARBA00045636"/>
    </source>
</evidence>
<feature type="transmembrane region" description="Helical" evidence="9">
    <location>
        <begin position="366"/>
        <end position="384"/>
    </location>
</feature>
<feature type="transmembrane region" description="Helical" evidence="9">
    <location>
        <begin position="421"/>
        <end position="442"/>
    </location>
</feature>
<comment type="similarity">
    <text evidence="2">Belongs to the amino acid-polyamine-organocation (APC) superfamily. Basic amino acid/polyamine antiporter (APA) (TC 2.A.3.2) family.</text>
</comment>
<dbReference type="PANTHER" id="PTHR42770">
    <property type="entry name" value="AMINO ACID TRANSPORTER-RELATED"/>
    <property type="match status" value="1"/>
</dbReference>
<feature type="transmembrane region" description="Helical" evidence="9">
    <location>
        <begin position="208"/>
        <end position="227"/>
    </location>
</feature>
<evidence type="ECO:0000313" key="11">
    <source>
        <dbReference type="Proteomes" id="UP000662747"/>
    </source>
</evidence>
<accession>A0ABX7NS93</accession>
<dbReference type="Pfam" id="PF13520">
    <property type="entry name" value="AA_permease_2"/>
    <property type="match status" value="1"/>
</dbReference>
<keyword evidence="11" id="KW-1185">Reference proteome</keyword>
<keyword evidence="6 9" id="KW-1133">Transmembrane helix</keyword>
<proteinExistence type="inferred from homology"/>
<evidence type="ECO:0000256" key="2">
    <source>
        <dbReference type="ARBA" id="ARBA00008220"/>
    </source>
</evidence>
<feature type="transmembrane region" description="Helical" evidence="9">
    <location>
        <begin position="63"/>
        <end position="81"/>
    </location>
</feature>
<organism evidence="10 11">
    <name type="scientific">Pyxidicoccus parkwayensis</name>
    <dbReference type="NCBI Taxonomy" id="2813578"/>
    <lineage>
        <taxon>Bacteria</taxon>
        <taxon>Pseudomonadati</taxon>
        <taxon>Myxococcota</taxon>
        <taxon>Myxococcia</taxon>
        <taxon>Myxococcales</taxon>
        <taxon>Cystobacterineae</taxon>
        <taxon>Myxococcaceae</taxon>
        <taxon>Pyxidicoccus</taxon>
    </lineage>
</organism>
<feature type="transmembrane region" description="Helical" evidence="9">
    <location>
        <begin position="239"/>
        <end position="260"/>
    </location>
</feature>
<protein>
    <recommendedName>
        <fullName evidence="3">Arginine/agmatine antiporter</fullName>
    </recommendedName>
</protein>
<evidence type="ECO:0000256" key="1">
    <source>
        <dbReference type="ARBA" id="ARBA00004651"/>
    </source>
</evidence>
<keyword evidence="5 9" id="KW-0812">Transmembrane</keyword>
<sequence length="476" mass="48111">MRCIGTELSKADACGFSSRRGGPWGRATPAVWCARRACSEVRSVPPTATATTSRERPVGPLQLLALGVNGIVGVGIFFAPAEVAAQAPGASAILAFALTGLALVPVAFAFAVLGRRFDADGGPVLFARTAFGERTSFLVGWVAYVSAFLSTSAVVAGLSQALAPSLGLAGPWGQRALASVLATVLAGVVASGIRVSARAWTALTVLKLLPLAALLVAFAVLSGPAPVQVVASGTTDTAWLRAGLTVMFAYQGFEIVPVIAGQVRSSSRSVPLATVGSLLVAVLLYVGLVWACVAALPALASSPAPLAASAGVWGGATLEKWVAAGTSISALGICLGMMVTTPRYLSALASGERTLLGLDGMSPAGVPMRALAVTWALVVLFVNLGNLSELFALSSIAVLMQYGVTAAALAALAFRKERGLTPLHAVLAVPTLALGLTLVAYGATRNEAATTALTVMAGLVLLRLAKPRASAGAADT</sequence>
<reference evidence="10 11" key="1">
    <citation type="submission" date="2021-02" db="EMBL/GenBank/DDBJ databases">
        <title>De Novo genome assembly of isolated myxobacteria.</title>
        <authorList>
            <person name="Stevens D.C."/>
        </authorList>
    </citation>
    <scope>NUCLEOTIDE SEQUENCE [LARGE SCALE GENOMIC DNA]</scope>
    <source>
        <strain evidence="11">SCPEA02</strain>
    </source>
</reference>
<dbReference type="EMBL" id="CP071090">
    <property type="protein sequence ID" value="QSQ20362.1"/>
    <property type="molecule type" value="Genomic_DNA"/>
</dbReference>
<feature type="transmembrane region" description="Helical" evidence="9">
    <location>
        <begin position="135"/>
        <end position="156"/>
    </location>
</feature>
<evidence type="ECO:0000256" key="5">
    <source>
        <dbReference type="ARBA" id="ARBA00022692"/>
    </source>
</evidence>
<feature type="transmembrane region" description="Helical" evidence="9">
    <location>
        <begin position="272"/>
        <end position="301"/>
    </location>
</feature>
<keyword evidence="4" id="KW-1003">Cell membrane</keyword>
<feature type="transmembrane region" description="Helical" evidence="9">
    <location>
        <begin position="176"/>
        <end position="196"/>
    </location>
</feature>
<dbReference type="InterPro" id="IPR002293">
    <property type="entry name" value="AA/rel_permease1"/>
</dbReference>
<dbReference type="InterPro" id="IPR050367">
    <property type="entry name" value="APC_superfamily"/>
</dbReference>
<evidence type="ECO:0000256" key="6">
    <source>
        <dbReference type="ARBA" id="ARBA00022989"/>
    </source>
</evidence>
<evidence type="ECO:0000256" key="4">
    <source>
        <dbReference type="ARBA" id="ARBA00022475"/>
    </source>
</evidence>
<name>A0ABX7NS93_9BACT</name>
<feature type="transmembrane region" description="Helical" evidence="9">
    <location>
        <begin position="93"/>
        <end position="114"/>
    </location>
</feature>
<gene>
    <name evidence="10" type="ORF">JY651_34630</name>
</gene>
<feature type="transmembrane region" description="Helical" evidence="9">
    <location>
        <begin position="390"/>
        <end position="414"/>
    </location>
</feature>